<gene>
    <name evidence="2" type="ORF">BBD41_09715</name>
</gene>
<accession>A0A1B2DYS5</accession>
<keyword evidence="1" id="KW-0472">Membrane</keyword>
<keyword evidence="1" id="KW-1133">Transmembrane helix</keyword>
<evidence type="ECO:0000256" key="1">
    <source>
        <dbReference type="SAM" id="Phobius"/>
    </source>
</evidence>
<dbReference type="EMBL" id="CP016809">
    <property type="protein sequence ID" value="ANY72841.1"/>
    <property type="molecule type" value="Genomic_DNA"/>
</dbReference>
<sequence length="168" mass="18991">MKVGYFNDTGKEINIHPGTLSHGTKTSTEPIKPLEERVFELPEGTYPWIMMCKHDGQLSIFVSGKQDDEQEESLDEEYDDEDEYYEEYEEAEEYGEYGDDEEESDHARRIKAVREYAKSSANLGAVLFVAGAALTYFADSKLPLYAGAALGAVFFLISLVVFIKSFRV</sequence>
<dbReference type="RefSeq" id="WP_206098297.1">
    <property type="nucleotide sequence ID" value="NZ_CP016809.1"/>
</dbReference>
<organism evidence="2">
    <name type="scientific">Paenibacillus ihbetae</name>
    <dbReference type="NCBI Taxonomy" id="1870820"/>
    <lineage>
        <taxon>Bacteria</taxon>
        <taxon>Bacillati</taxon>
        <taxon>Bacillota</taxon>
        <taxon>Bacilli</taxon>
        <taxon>Bacillales</taxon>
        <taxon>Paenibacillaceae</taxon>
        <taxon>Paenibacillus</taxon>
    </lineage>
</organism>
<keyword evidence="1" id="KW-0812">Transmembrane</keyword>
<dbReference type="AlphaFoldDB" id="A0A1B2DYS5"/>
<feature type="transmembrane region" description="Helical" evidence="1">
    <location>
        <begin position="144"/>
        <end position="163"/>
    </location>
</feature>
<evidence type="ECO:0000313" key="2">
    <source>
        <dbReference type="EMBL" id="ANY72841.1"/>
    </source>
</evidence>
<proteinExistence type="predicted"/>
<reference evidence="2" key="1">
    <citation type="submission" date="2016-08" db="EMBL/GenBank/DDBJ databases">
        <title>Complete Genome Seqeunce of Paenibacillus sp. nov. IHBB 9852 from high altitute lake of Indian trans-Himalayas.</title>
        <authorList>
            <person name="Kiran S."/>
            <person name="Swarnkar M.K."/>
            <person name="Rana A."/>
            <person name="Tewari R."/>
            <person name="Gulati A."/>
        </authorList>
    </citation>
    <scope>NUCLEOTIDE SEQUENCE [LARGE SCALE GENOMIC DNA]</scope>
    <source>
        <strain evidence="2">IHBB 9852</strain>
    </source>
</reference>
<feature type="transmembrane region" description="Helical" evidence="1">
    <location>
        <begin position="119"/>
        <end position="138"/>
    </location>
</feature>
<name>A0A1B2DYS5_9BACL</name>
<dbReference type="GeneID" id="63017385"/>
<protein>
    <submittedName>
        <fullName evidence="2">Uncharacterized protein</fullName>
    </submittedName>
</protein>
<dbReference type="KEGG" id="pib:BBD41_09715"/>